<evidence type="ECO:0000256" key="2">
    <source>
        <dbReference type="ARBA" id="ARBA00022737"/>
    </source>
</evidence>
<evidence type="ECO:0000256" key="3">
    <source>
        <dbReference type="ARBA" id="ARBA00022803"/>
    </source>
</evidence>
<dbReference type="GO" id="GO:0019867">
    <property type="term" value="C:outer membrane"/>
    <property type="evidence" value="ECO:0007669"/>
    <property type="project" value="InterPro"/>
</dbReference>
<reference evidence="7" key="1">
    <citation type="submission" date="2016-01" db="EMBL/GenBank/DDBJ databases">
        <authorList>
            <person name="Peeters C."/>
        </authorList>
    </citation>
    <scope>NUCLEOTIDE SEQUENCE [LARGE SCALE GENOMIC DNA]</scope>
    <source>
        <strain evidence="7">LMG 29323</strain>
    </source>
</reference>
<evidence type="ECO:0000259" key="6">
    <source>
        <dbReference type="Pfam" id="PF05420"/>
    </source>
</evidence>
<proteinExistence type="predicted"/>
<dbReference type="Proteomes" id="UP000054911">
    <property type="component" value="Unassembled WGS sequence"/>
</dbReference>
<dbReference type="Pfam" id="PF05420">
    <property type="entry name" value="BCSC_C"/>
    <property type="match status" value="1"/>
</dbReference>
<dbReference type="STRING" id="1777141.AWB80_07595"/>
<evidence type="ECO:0000313" key="7">
    <source>
        <dbReference type="EMBL" id="SAK98939.1"/>
    </source>
</evidence>
<comment type="caution">
    <text evidence="7">The sequence shown here is derived from an EMBL/GenBank/DDBJ whole genome shotgun (WGS) entry which is preliminary data.</text>
</comment>
<keyword evidence="2" id="KW-0677">Repeat</keyword>
<dbReference type="RefSeq" id="WP_061179789.1">
    <property type="nucleotide sequence ID" value="NZ_FCOE02000051.1"/>
</dbReference>
<accession>A0A158DWC0</accession>
<feature type="signal peptide" evidence="5">
    <location>
        <begin position="1"/>
        <end position="33"/>
    </location>
</feature>
<dbReference type="EMBL" id="FCOE02000051">
    <property type="protein sequence ID" value="SAK98939.1"/>
    <property type="molecule type" value="Genomic_DNA"/>
</dbReference>
<sequence>MATRRADRREARGGGRLATALLCAAALPSHVDAAVTQGNVVSAERGAAQGVVQQGTGATNAIRGVQQRVQTNVLAPEMPRASSDVTVETGASGGRAPAAKAPATPDERPLWNLLHAKRLVDFDAMLARVERRFPTWTPPASLVAERTRQQHDMQIQRALAGDVALLRAQIAADPDAFGCAHIERTWSAADLLAAAGDTDAVYALYRPIVAACEPDVNRVVTLQRAAKQLPPAQADALIDVEWKQGARGEAAASDFARLRNARVLDASTNWATDETSTRRTLAELAPSIRDSRDGASAIRAAWLEFALHDYSAAAQWFELAVAYGEGTSDDATLGLAQVRVAQGDLDAAEGLLARSSIADDSRTRALRGEIAMSRASEAYRQGSYRDSLAALDGARDAGVSDERVEPLRGWNLFALGDYAQAERVFDAHYQQHHDDDSAEGIALSVKAQGRHRPSSPAGPLPAYIAAVDAQNLYYEKQFVEAQRTWRNAVSGTADAQRIAHYLPADLTGIDAPSVTGGSGWVNHAGTKGENRLTVFSPTLDAEWFDASRVYEMRYRQLFLNNGINTVNAEELQGKLTQTVHLDDGRTLDVHAIAGVTQGGPFGASMQGEAGVAQTTSWGAWSAYAAALPVRDSLLSWRGESVLYSGVDPATGAHASRTFEWGRVTRATTGGSARWQIGSRWNVSAGGHFDWLTGHEVDGNEGLGVDLAASYDLRVPGFDYLSIGPALHYLGYRRNENFFVPTQGGYYSPQMSTSAGAALQFLSQEGRSWQVSGNIETGWNYARQSAGSCPVSPFAHTGPAIDCSGSTDRGPYAHVQFAAALRVAAHWQIGALADLNVTPGRDRQVAAIAYVRYFLSPRNAVFSRDLPHGAHDMHLAFDESR</sequence>
<dbReference type="Gene3D" id="1.25.40.10">
    <property type="entry name" value="Tetratricopeptide repeat domain"/>
    <property type="match status" value="1"/>
</dbReference>
<organism evidence="7 8">
    <name type="scientific">Caballeronia pedi</name>
    <dbReference type="NCBI Taxonomy" id="1777141"/>
    <lineage>
        <taxon>Bacteria</taxon>
        <taxon>Pseudomonadati</taxon>
        <taxon>Pseudomonadota</taxon>
        <taxon>Betaproteobacteria</taxon>
        <taxon>Burkholderiales</taxon>
        <taxon>Burkholderiaceae</taxon>
        <taxon>Caballeronia</taxon>
    </lineage>
</organism>
<evidence type="ECO:0000256" key="4">
    <source>
        <dbReference type="SAM" id="MobiDB-lite"/>
    </source>
</evidence>
<feature type="chain" id="PRO_5007624569" evidence="5">
    <location>
        <begin position="34"/>
        <end position="880"/>
    </location>
</feature>
<dbReference type="GO" id="GO:0030244">
    <property type="term" value="P:cellulose biosynthetic process"/>
    <property type="evidence" value="ECO:0007669"/>
    <property type="project" value="InterPro"/>
</dbReference>
<evidence type="ECO:0000256" key="1">
    <source>
        <dbReference type="ARBA" id="ARBA00022729"/>
    </source>
</evidence>
<dbReference type="InterPro" id="IPR008410">
    <property type="entry name" value="BCSC_C"/>
</dbReference>
<evidence type="ECO:0000313" key="8">
    <source>
        <dbReference type="Proteomes" id="UP000054911"/>
    </source>
</evidence>
<dbReference type="OrthoDB" id="174989at2"/>
<protein>
    <submittedName>
        <fullName evidence="7">Cellulose synthase operon protein C</fullName>
    </submittedName>
</protein>
<feature type="region of interest" description="Disordered" evidence="4">
    <location>
        <begin position="80"/>
        <end position="104"/>
    </location>
</feature>
<dbReference type="InterPro" id="IPR011990">
    <property type="entry name" value="TPR-like_helical_dom_sf"/>
</dbReference>
<keyword evidence="3" id="KW-0802">TPR repeat</keyword>
<keyword evidence="1 5" id="KW-0732">Signal</keyword>
<gene>
    <name evidence="7" type="primary">acsC</name>
    <name evidence="7" type="ORF">AWB80_07595</name>
</gene>
<dbReference type="SUPFAM" id="SSF48452">
    <property type="entry name" value="TPR-like"/>
    <property type="match status" value="1"/>
</dbReference>
<feature type="domain" description="Cellulose synthase operon C C-terminal" evidence="6">
    <location>
        <begin position="588"/>
        <end position="854"/>
    </location>
</feature>
<dbReference type="AlphaFoldDB" id="A0A158DWC0"/>
<evidence type="ECO:0000256" key="5">
    <source>
        <dbReference type="SAM" id="SignalP"/>
    </source>
</evidence>
<keyword evidence="8" id="KW-1185">Reference proteome</keyword>
<name>A0A158DWC0_9BURK</name>